<dbReference type="EMBL" id="DS999642">
    <property type="protein sequence ID" value="EFE72512.2"/>
    <property type="molecule type" value="Genomic_DNA"/>
</dbReference>
<name>D6AAH7_STRV1</name>
<accession>D6AAH7</accession>
<evidence type="ECO:0000313" key="1">
    <source>
        <dbReference type="EMBL" id="EFE72512.2"/>
    </source>
</evidence>
<organism evidence="1 2">
    <name type="scientific">Streptomyces viridosporus (strain ATCC 14672 / DSM 40746 / JCM 4963 / KCTC 9882 / NRRL B-12104 / FH 1290)</name>
    <name type="common">Streptomyces ghanaensis</name>
    <dbReference type="NCBI Taxonomy" id="566461"/>
    <lineage>
        <taxon>Bacteria</taxon>
        <taxon>Bacillati</taxon>
        <taxon>Actinomycetota</taxon>
        <taxon>Actinomycetes</taxon>
        <taxon>Kitasatosporales</taxon>
        <taxon>Streptomycetaceae</taxon>
        <taxon>Streptomyces</taxon>
    </lineage>
</organism>
<sequence length="34" mass="3619">MTRHDAVTGAQVNPAPSLLVARSVVPGSLLLYRE</sequence>
<reference evidence="2" key="1">
    <citation type="submission" date="2008-12" db="EMBL/GenBank/DDBJ databases">
        <title>Annotation of Streptomyces ghanaensis ATCC 14672.</title>
        <authorList>
            <consortium name="The Broad Institute Genome Sequencing Platform"/>
            <consortium name="Broad Institute Microbial Sequencing Center"/>
            <person name="Fischbach M."/>
            <person name="Ward D."/>
            <person name="Young S."/>
            <person name="Kodira C.D."/>
            <person name="Zeng Q."/>
            <person name="Koehrsen M."/>
            <person name="Godfrey P."/>
            <person name="Alvarado L."/>
            <person name="Berlin A.M."/>
            <person name="Borenstein D."/>
            <person name="Chen Z."/>
            <person name="Engels R."/>
            <person name="Freedman E."/>
            <person name="Gellesch M."/>
            <person name="Goldberg J."/>
            <person name="Griggs A."/>
            <person name="Gujja S."/>
            <person name="Heiman D.I."/>
            <person name="Hepburn T.A."/>
            <person name="Howarth C."/>
            <person name="Jen D."/>
            <person name="Larson L."/>
            <person name="Lewis B."/>
            <person name="Mehta T."/>
            <person name="Park D."/>
            <person name="Pearson M."/>
            <person name="Roberts A."/>
            <person name="Saif S."/>
            <person name="Shea T.D."/>
            <person name="Shenoy N."/>
            <person name="Sisk P."/>
            <person name="Stolte C."/>
            <person name="Sykes S.N."/>
            <person name="Walk T."/>
            <person name="White J."/>
            <person name="Yandava C."/>
            <person name="Straight P."/>
            <person name="Clardy J."/>
            <person name="Hung D."/>
            <person name="Kolter R."/>
            <person name="Mekalanos J."/>
            <person name="Walker S."/>
            <person name="Walsh C.T."/>
            <person name="Wieland B.L.C."/>
            <person name="Ilzarbe M."/>
            <person name="Galagan J."/>
            <person name="Nusbaum C."/>
            <person name="Birren B."/>
        </authorList>
    </citation>
    <scope>NUCLEOTIDE SEQUENCE [LARGE SCALE GENOMIC DNA]</scope>
    <source>
        <strain evidence="2">ATCC 14672 / DSM 40746 / JCM 4963 / KCTC 9882 / NRRL B-12104 / FH 1290</strain>
    </source>
</reference>
<proteinExistence type="predicted"/>
<gene>
    <name evidence="1" type="ORF">SSFG_07747</name>
</gene>
<protein>
    <submittedName>
        <fullName evidence="1">Predicted protein</fullName>
    </submittedName>
</protein>
<dbReference type="AlphaFoldDB" id="D6AAH7"/>
<dbReference type="Proteomes" id="UP000003824">
    <property type="component" value="Unassembled WGS sequence"/>
</dbReference>
<evidence type="ECO:0000313" key="2">
    <source>
        <dbReference type="Proteomes" id="UP000003824"/>
    </source>
</evidence>